<keyword evidence="1" id="KW-1133">Transmembrane helix</keyword>
<dbReference type="EMBL" id="JAOBYN010000006">
    <property type="protein sequence ID" value="MDH1054746.1"/>
    <property type="molecule type" value="Genomic_DNA"/>
</dbReference>
<accession>A0AA42MZN8</accession>
<dbReference type="InterPro" id="IPR021249">
    <property type="entry name" value="DUF2788"/>
</dbReference>
<dbReference type="Proteomes" id="UP001158730">
    <property type="component" value="Unassembled WGS sequence"/>
</dbReference>
<dbReference type="Pfam" id="PF10981">
    <property type="entry name" value="DUF2788"/>
    <property type="match status" value="1"/>
</dbReference>
<proteinExistence type="predicted"/>
<dbReference type="RefSeq" id="WP_280053585.1">
    <property type="nucleotide sequence ID" value="NZ_JAOBYN010000006.1"/>
</dbReference>
<gene>
    <name evidence="2" type="ORF">N5C05_08250</name>
</gene>
<reference evidence="2" key="1">
    <citation type="submission" date="2022-09" db="EMBL/GenBank/DDBJ databases">
        <title>Intensive care unit water sources are persistently colonized with multi-drug resistant bacteria and are the site of extensive horizontal gene transfer of antibiotic resistance genes.</title>
        <authorList>
            <person name="Diorio-Toth L."/>
        </authorList>
    </citation>
    <scope>NUCLEOTIDE SEQUENCE</scope>
    <source>
        <strain evidence="2">GD03990</strain>
    </source>
</reference>
<evidence type="ECO:0000313" key="3">
    <source>
        <dbReference type="Proteomes" id="UP001158730"/>
    </source>
</evidence>
<protein>
    <submittedName>
        <fullName evidence="2">DUF2788 domain-containing protein</fullName>
    </submittedName>
</protein>
<dbReference type="AlphaFoldDB" id="A0AA42MZN8"/>
<feature type="transmembrane region" description="Helical" evidence="1">
    <location>
        <begin position="42"/>
        <end position="66"/>
    </location>
</feature>
<feature type="transmembrane region" description="Helical" evidence="1">
    <location>
        <begin position="12"/>
        <end position="30"/>
    </location>
</feature>
<evidence type="ECO:0000256" key="1">
    <source>
        <dbReference type="SAM" id="Phobius"/>
    </source>
</evidence>
<keyword evidence="1" id="KW-0812">Transmembrane</keyword>
<comment type="caution">
    <text evidence="2">The sequence shown here is derived from an EMBL/GenBank/DDBJ whole genome shotgun (WGS) entry which is preliminary data.</text>
</comment>
<sequence>METEQFEALMMYVLVGGLMLFMFFIIWDLAKKSKAGRLGTAILFLGLGLGLCLFAFLAKPIITYIIEMTRGIHC</sequence>
<name>A0AA42MZN8_AQUAC</name>
<organism evidence="2 3">
    <name type="scientific">Aquipseudomonas alcaligenes</name>
    <name type="common">Pseudomonas alcaligenes</name>
    <dbReference type="NCBI Taxonomy" id="43263"/>
    <lineage>
        <taxon>Bacteria</taxon>
        <taxon>Pseudomonadati</taxon>
        <taxon>Pseudomonadota</taxon>
        <taxon>Gammaproteobacteria</taxon>
        <taxon>Pseudomonadales</taxon>
        <taxon>Pseudomonadaceae</taxon>
        <taxon>Aquipseudomonas</taxon>
    </lineage>
</organism>
<evidence type="ECO:0000313" key="2">
    <source>
        <dbReference type="EMBL" id="MDH1054746.1"/>
    </source>
</evidence>
<keyword evidence="1" id="KW-0472">Membrane</keyword>